<keyword evidence="2" id="KW-1185">Reference proteome</keyword>
<gene>
    <name evidence="1" type="ordered locus">Mahau_0275</name>
</gene>
<dbReference type="AlphaFoldDB" id="F3ZX43"/>
<accession>F3ZX43</accession>
<dbReference type="OrthoDB" id="190020at2"/>
<dbReference type="SUPFAM" id="SSF88946">
    <property type="entry name" value="Sigma2 domain of RNA polymerase sigma factors"/>
    <property type="match status" value="1"/>
</dbReference>
<protein>
    <submittedName>
        <fullName evidence="1">Uncharacterized protein</fullName>
    </submittedName>
</protein>
<dbReference type="InterPro" id="IPR013325">
    <property type="entry name" value="RNA_pol_sigma_r2"/>
</dbReference>
<evidence type="ECO:0000313" key="2">
    <source>
        <dbReference type="Proteomes" id="UP000008457"/>
    </source>
</evidence>
<dbReference type="eggNOG" id="COG1595">
    <property type="taxonomic scope" value="Bacteria"/>
</dbReference>
<sequence>MDSKLYEEKESRLKELFNKMKQGDIDAFVSLVNEYSQYILCKSNYPITSPFAWLMQITVNTAISAMRKRKPMVSWEAIDQSALVSDHETSIENLEEEMLEKVYIHMRVM</sequence>
<dbReference type="GO" id="GO:0003700">
    <property type="term" value="F:DNA-binding transcription factor activity"/>
    <property type="evidence" value="ECO:0007669"/>
    <property type="project" value="InterPro"/>
</dbReference>
<dbReference type="EMBL" id="CP002360">
    <property type="protein sequence ID" value="AEE95492.1"/>
    <property type="molecule type" value="Genomic_DNA"/>
</dbReference>
<reference evidence="1 2" key="2">
    <citation type="journal article" date="2011" name="Stand. Genomic Sci.">
        <title>Complete genome sequence of Mahella australiensis type strain (50-1 BON).</title>
        <authorList>
            <person name="Sikorski J."/>
            <person name="Teshima H."/>
            <person name="Nolan M."/>
            <person name="Lucas S."/>
            <person name="Hammon N."/>
            <person name="Deshpande S."/>
            <person name="Cheng J.F."/>
            <person name="Pitluck S."/>
            <person name="Liolios K."/>
            <person name="Pagani I."/>
            <person name="Ivanova N."/>
            <person name="Huntemann M."/>
            <person name="Mavromatis K."/>
            <person name="Ovchinikova G."/>
            <person name="Pati A."/>
            <person name="Tapia R."/>
            <person name="Han C."/>
            <person name="Goodwin L."/>
            <person name="Chen A."/>
            <person name="Palaniappan K."/>
            <person name="Land M."/>
            <person name="Hauser L."/>
            <person name="Ngatchou-Djao O.D."/>
            <person name="Rohde M."/>
            <person name="Pukall R."/>
            <person name="Spring S."/>
            <person name="Abt B."/>
            <person name="Goker M."/>
            <person name="Detter J.C."/>
            <person name="Woyke T."/>
            <person name="Bristow J."/>
            <person name="Markowitz V."/>
            <person name="Hugenholtz P."/>
            <person name="Eisen J.A."/>
            <person name="Kyrpides N.C."/>
            <person name="Klenk H.P."/>
            <person name="Lapidus A."/>
        </authorList>
    </citation>
    <scope>NUCLEOTIDE SEQUENCE [LARGE SCALE GENOMIC DNA]</scope>
    <source>
        <strain evidence="2">DSM 15567 / CIP 107919 / 50-1 BON</strain>
    </source>
</reference>
<dbReference type="RefSeq" id="WP_013779925.1">
    <property type="nucleotide sequence ID" value="NC_015520.1"/>
</dbReference>
<organism evidence="1 2">
    <name type="scientific">Mahella australiensis (strain DSM 15567 / CIP 107919 / 50-1 BON)</name>
    <dbReference type="NCBI Taxonomy" id="697281"/>
    <lineage>
        <taxon>Bacteria</taxon>
        <taxon>Bacillati</taxon>
        <taxon>Bacillota</taxon>
        <taxon>Clostridia</taxon>
        <taxon>Thermoanaerobacterales</taxon>
        <taxon>Thermoanaerobacterales Family IV. Incertae Sedis</taxon>
        <taxon>Mahella</taxon>
    </lineage>
</organism>
<proteinExistence type="predicted"/>
<dbReference type="Proteomes" id="UP000008457">
    <property type="component" value="Chromosome"/>
</dbReference>
<evidence type="ECO:0000313" key="1">
    <source>
        <dbReference type="EMBL" id="AEE95492.1"/>
    </source>
</evidence>
<dbReference type="KEGG" id="mas:Mahau_0275"/>
<dbReference type="GO" id="GO:0006352">
    <property type="term" value="P:DNA-templated transcription initiation"/>
    <property type="evidence" value="ECO:0007669"/>
    <property type="project" value="InterPro"/>
</dbReference>
<reference evidence="2" key="1">
    <citation type="submission" date="2010-11" db="EMBL/GenBank/DDBJ databases">
        <title>The complete genome of Mahella australiensis DSM 15567.</title>
        <authorList>
            <consortium name="US DOE Joint Genome Institute (JGI-PGF)"/>
            <person name="Lucas S."/>
            <person name="Copeland A."/>
            <person name="Lapidus A."/>
            <person name="Bruce D."/>
            <person name="Goodwin L."/>
            <person name="Pitluck S."/>
            <person name="Kyrpides N."/>
            <person name="Mavromatis K."/>
            <person name="Pagani I."/>
            <person name="Ivanova N."/>
            <person name="Teshima H."/>
            <person name="Brettin T."/>
            <person name="Detter J.C."/>
            <person name="Han C."/>
            <person name="Tapia R."/>
            <person name="Land M."/>
            <person name="Hauser L."/>
            <person name="Markowitz V."/>
            <person name="Cheng J.-F."/>
            <person name="Hugenholtz P."/>
            <person name="Woyke T."/>
            <person name="Wu D."/>
            <person name="Spring S."/>
            <person name="Pukall R."/>
            <person name="Steenblock K."/>
            <person name="Schneider S."/>
            <person name="Klenk H.-P."/>
            <person name="Eisen J.A."/>
        </authorList>
    </citation>
    <scope>NUCLEOTIDE SEQUENCE [LARGE SCALE GENOMIC DNA]</scope>
    <source>
        <strain evidence="2">DSM 15567 / CIP 107919 / 50-1 BON</strain>
    </source>
</reference>
<name>F3ZX43_MAHA5</name>
<dbReference type="HOGENOM" id="CLU_2180660_0_0_9"/>